<dbReference type="AlphaFoldDB" id="A0A0M4LH19"/>
<keyword evidence="1" id="KW-1133">Transmembrane helix</keyword>
<dbReference type="Proteomes" id="UP000067206">
    <property type="component" value="Chromosome"/>
</dbReference>
<dbReference type="SUPFAM" id="SSF81665">
    <property type="entry name" value="Calcium ATPase, transmembrane domain M"/>
    <property type="match status" value="1"/>
</dbReference>
<keyword evidence="1" id="KW-0472">Membrane</keyword>
<dbReference type="InterPro" id="IPR023298">
    <property type="entry name" value="ATPase_P-typ_TM_dom_sf"/>
</dbReference>
<organism evidence="2 3">
    <name type="scientific">Bifidobacterium longum subsp. infantis</name>
    <dbReference type="NCBI Taxonomy" id="1682"/>
    <lineage>
        <taxon>Bacteria</taxon>
        <taxon>Bacillati</taxon>
        <taxon>Actinomycetota</taxon>
        <taxon>Actinomycetes</taxon>
        <taxon>Bifidobacteriales</taxon>
        <taxon>Bifidobacteriaceae</taxon>
        <taxon>Bifidobacterium</taxon>
    </lineage>
</organism>
<gene>
    <name evidence="2" type="ORF">RY67_1228</name>
</gene>
<feature type="transmembrane region" description="Helical" evidence="1">
    <location>
        <begin position="236"/>
        <end position="256"/>
    </location>
</feature>
<feature type="transmembrane region" description="Helical" evidence="1">
    <location>
        <begin position="365"/>
        <end position="387"/>
    </location>
</feature>
<accession>A0A0M4LH19</accession>
<feature type="transmembrane region" description="Helical" evidence="1">
    <location>
        <begin position="308"/>
        <end position="330"/>
    </location>
</feature>
<name>A0A0M4LH19_BIFLI</name>
<keyword evidence="1" id="KW-0812">Transmembrane</keyword>
<feature type="transmembrane region" description="Helical" evidence="1">
    <location>
        <begin position="336"/>
        <end position="358"/>
    </location>
</feature>
<feature type="transmembrane region" description="Helical" evidence="1">
    <location>
        <begin position="407"/>
        <end position="427"/>
    </location>
</feature>
<proteinExistence type="predicted"/>
<sequence>MVFSRRGVRSRGVPSAGFVDFRRGERNPDSWRIQLLLHRHPAGDLSCAALCVRCQGCEGALWRFAPPRVFRMEAVLAQNHIPGFDSGRCEPAERIMLRRHHGSDGYRDASESGRRPVLRRAAKPFDCPDLFDRRDCRQSRSRRDRFGHPLLCMGSSAGRLVRLCDALRRERPTGRRVESERHRDVAGGNGEPIVCRPCGGGRPDCGAPGCLCFVELVPSRRSGQEMKSLLRIERVALIRWSMLAFVAVLLLPLFFLRYGSMGAVAQSAMVMALPITTAGLVFSHARVPRSYRSFSIHDRLLLRFTLKSLLLGVAVSICLTLLYGFAVGFIVNKRPLSLHVALMFAFTAVVLSLACFVLRLWASPVVAWSIVGFFIVAGLPVSSGMFEGSPILHAVIPTTWMLSGARFAGYVIPVGVVVAMASAWLLLKAVKRV</sequence>
<evidence type="ECO:0000313" key="3">
    <source>
        <dbReference type="Proteomes" id="UP000067206"/>
    </source>
</evidence>
<dbReference type="PATRIC" id="fig|1682.24.peg.1196"/>
<feature type="transmembrane region" description="Helical" evidence="1">
    <location>
        <begin position="268"/>
        <end position="287"/>
    </location>
</feature>
<evidence type="ECO:0000313" key="2">
    <source>
        <dbReference type="EMBL" id="ALE09258.1"/>
    </source>
</evidence>
<evidence type="ECO:0000256" key="1">
    <source>
        <dbReference type="SAM" id="Phobius"/>
    </source>
</evidence>
<protein>
    <submittedName>
        <fullName evidence="2">Cytochrome C oxidase subunit IV</fullName>
    </submittedName>
</protein>
<reference evidence="2 3" key="1">
    <citation type="submission" date="2014-12" db="EMBL/GenBank/DDBJ databases">
        <title>Complete genome sequence of Bifidobacterium longum subsp. infantis BT1.</title>
        <authorList>
            <person name="Kim J.F."/>
            <person name="Kwak M.-J."/>
        </authorList>
    </citation>
    <scope>NUCLEOTIDE SEQUENCE [LARGE SCALE GENOMIC DNA]</scope>
    <source>
        <strain evidence="2 3">BT1</strain>
    </source>
</reference>
<dbReference type="EMBL" id="CP010411">
    <property type="protein sequence ID" value="ALE09258.1"/>
    <property type="molecule type" value="Genomic_DNA"/>
</dbReference>